<sequence length="61" mass="6911">MSTLHHAKNKRLMKNAQEIPFSYVLGWQQPTGPVCVEYLPDLPHHLPATDAFLSPADRKTL</sequence>
<name>A0AAV1QXM9_9ROSI</name>
<protein>
    <submittedName>
        <fullName evidence="1">Uncharacterized protein</fullName>
    </submittedName>
</protein>
<evidence type="ECO:0000313" key="1">
    <source>
        <dbReference type="EMBL" id="CAK7325550.1"/>
    </source>
</evidence>
<proteinExistence type="predicted"/>
<accession>A0AAV1QXM9</accession>
<dbReference type="Proteomes" id="UP001314170">
    <property type="component" value="Unassembled WGS sequence"/>
</dbReference>
<reference evidence="1 2" key="1">
    <citation type="submission" date="2024-01" db="EMBL/GenBank/DDBJ databases">
        <authorList>
            <person name="Waweru B."/>
        </authorList>
    </citation>
    <scope>NUCLEOTIDE SEQUENCE [LARGE SCALE GENOMIC DNA]</scope>
</reference>
<dbReference type="EMBL" id="CAWUPB010000850">
    <property type="protein sequence ID" value="CAK7325550.1"/>
    <property type="molecule type" value="Genomic_DNA"/>
</dbReference>
<comment type="caution">
    <text evidence="1">The sequence shown here is derived from an EMBL/GenBank/DDBJ whole genome shotgun (WGS) entry which is preliminary data.</text>
</comment>
<organism evidence="1 2">
    <name type="scientific">Dovyalis caffra</name>
    <dbReference type="NCBI Taxonomy" id="77055"/>
    <lineage>
        <taxon>Eukaryota</taxon>
        <taxon>Viridiplantae</taxon>
        <taxon>Streptophyta</taxon>
        <taxon>Embryophyta</taxon>
        <taxon>Tracheophyta</taxon>
        <taxon>Spermatophyta</taxon>
        <taxon>Magnoliopsida</taxon>
        <taxon>eudicotyledons</taxon>
        <taxon>Gunneridae</taxon>
        <taxon>Pentapetalae</taxon>
        <taxon>rosids</taxon>
        <taxon>fabids</taxon>
        <taxon>Malpighiales</taxon>
        <taxon>Salicaceae</taxon>
        <taxon>Flacourtieae</taxon>
        <taxon>Dovyalis</taxon>
    </lineage>
</organism>
<keyword evidence="2" id="KW-1185">Reference proteome</keyword>
<evidence type="ECO:0000313" key="2">
    <source>
        <dbReference type="Proteomes" id="UP001314170"/>
    </source>
</evidence>
<gene>
    <name evidence="1" type="ORF">DCAF_LOCUS3230</name>
</gene>
<dbReference type="AlphaFoldDB" id="A0AAV1QXM9"/>